<dbReference type="AlphaFoldDB" id="Q6JQ20"/>
<reference evidence="4" key="1">
    <citation type="journal article" date="2004" name="Dev. Dyn.">
        <title>Basic leucine zipper transcription factors C/EBP and MafL in the hydrozoan jellyfish Podocoryne carnea.</title>
        <authorList>
            <person name="Seipel K."/>
            <person name="Yanze N."/>
            <person name="Muller P."/>
            <person name="Streitwolf R."/>
            <person name="Schmid V."/>
        </authorList>
    </citation>
    <scope>NUCLEOTIDE SEQUENCE</scope>
</reference>
<dbReference type="CDD" id="cd14693">
    <property type="entry name" value="bZIP_CEBP"/>
    <property type="match status" value="1"/>
</dbReference>
<sequence length="307" mass="34335">MIPPTYFAAQLQAAQRRVREGIQAVPSMESDSTVNQQPDSLFPDCVLDLSRYLTSSDLPGTTPREFFDDLFHEKIANGDALHKPLPGVVKIKEEPDSTATSRCSTPESLLPEHDFDNGDFPTPKFQGLESSRQEKGEGLMCQLQSINSSNNSSDVDSDSEKSVQDLDRNARKLKAALAHHEQSSQGNEISPGRSGNVSPTHLNTLKSPRHHKSRKNIEKGSEEYIVKRERNNVAVRKSRTKAKLKHIETQMRVGELTEENDQLRNRISTLQKELNALKSFITFNCPSSIKPPGFTTYPPMFSSTKIM</sequence>
<dbReference type="Gene3D" id="1.20.5.170">
    <property type="match status" value="1"/>
</dbReference>
<dbReference type="PANTHER" id="PTHR23334">
    <property type="entry name" value="CCAAT/ENHANCER BINDING PROTEIN"/>
    <property type="match status" value="1"/>
</dbReference>
<feature type="region of interest" description="Disordered" evidence="2">
    <location>
        <begin position="175"/>
        <end position="221"/>
    </location>
</feature>
<evidence type="ECO:0000256" key="2">
    <source>
        <dbReference type="SAM" id="MobiDB-lite"/>
    </source>
</evidence>
<dbReference type="InterPro" id="IPR031106">
    <property type="entry name" value="C/EBP"/>
</dbReference>
<dbReference type="PROSITE" id="PS50217">
    <property type="entry name" value="BZIP"/>
    <property type="match status" value="1"/>
</dbReference>
<proteinExistence type="evidence at transcript level"/>
<feature type="compositionally biased region" description="Polar residues" evidence="2">
    <location>
        <begin position="97"/>
        <end position="107"/>
    </location>
</feature>
<feature type="region of interest" description="Disordered" evidence="2">
    <location>
        <begin position="92"/>
        <end position="137"/>
    </location>
</feature>
<dbReference type="SUPFAM" id="SSF57959">
    <property type="entry name" value="Leucine zipper domain"/>
    <property type="match status" value="1"/>
</dbReference>
<feature type="domain" description="BZIP" evidence="3">
    <location>
        <begin position="221"/>
        <end position="279"/>
    </location>
</feature>
<dbReference type="PANTHER" id="PTHR23334:SF20">
    <property type="entry name" value="BASIC LEUCINE ZIPPER 24"/>
    <property type="match status" value="1"/>
</dbReference>
<keyword evidence="1" id="KW-0175">Coiled coil</keyword>
<protein>
    <submittedName>
        <fullName evidence="4">Bzip transcription factor C/EBP</fullName>
    </submittedName>
</protein>
<organism evidence="4">
    <name type="scientific">Podocoryna carnea</name>
    <name type="common">Hydrozoan</name>
    <dbReference type="NCBI Taxonomy" id="6096"/>
    <lineage>
        <taxon>Eukaryota</taxon>
        <taxon>Metazoa</taxon>
        <taxon>Cnidaria</taxon>
        <taxon>Hydrozoa</taxon>
        <taxon>Hydroidolina</taxon>
        <taxon>Anthoathecata</taxon>
        <taxon>Filifera</taxon>
        <taxon>Hydractiniidae</taxon>
        <taxon>Podocoryna</taxon>
    </lineage>
</organism>
<accession>Q6JQ20</accession>
<dbReference type="EMBL" id="AY330271">
    <property type="protein sequence ID" value="AAQ96733.1"/>
    <property type="molecule type" value="mRNA"/>
</dbReference>
<dbReference type="GO" id="GO:0000981">
    <property type="term" value="F:DNA-binding transcription factor activity, RNA polymerase II-specific"/>
    <property type="evidence" value="ECO:0007669"/>
    <property type="project" value="TreeGrafter"/>
</dbReference>
<evidence type="ECO:0000259" key="3">
    <source>
        <dbReference type="PROSITE" id="PS50217"/>
    </source>
</evidence>
<dbReference type="InterPro" id="IPR004827">
    <property type="entry name" value="bZIP"/>
</dbReference>
<evidence type="ECO:0000313" key="4">
    <source>
        <dbReference type="EMBL" id="AAQ96733.1"/>
    </source>
</evidence>
<dbReference type="GO" id="GO:0000978">
    <property type="term" value="F:RNA polymerase II cis-regulatory region sequence-specific DNA binding"/>
    <property type="evidence" value="ECO:0007669"/>
    <property type="project" value="TreeGrafter"/>
</dbReference>
<dbReference type="SMART" id="SM00338">
    <property type="entry name" value="BRLZ"/>
    <property type="match status" value="1"/>
</dbReference>
<dbReference type="InterPro" id="IPR046347">
    <property type="entry name" value="bZIP_sf"/>
</dbReference>
<name>Q6JQ20_PODCA</name>
<evidence type="ECO:0000256" key="1">
    <source>
        <dbReference type="SAM" id="Coils"/>
    </source>
</evidence>
<dbReference type="GO" id="GO:0006351">
    <property type="term" value="P:DNA-templated transcription"/>
    <property type="evidence" value="ECO:0007669"/>
    <property type="project" value="InterPro"/>
</dbReference>
<feature type="coiled-coil region" evidence="1">
    <location>
        <begin position="246"/>
        <end position="280"/>
    </location>
</feature>
<dbReference type="Pfam" id="PF07716">
    <property type="entry name" value="bZIP_2"/>
    <property type="match status" value="1"/>
</dbReference>
<feature type="compositionally biased region" description="Polar residues" evidence="2">
    <location>
        <begin position="183"/>
        <end position="206"/>
    </location>
</feature>